<protein>
    <submittedName>
        <fullName evidence="2">Uncharacterized protein</fullName>
    </submittedName>
</protein>
<sequence>MVHFILAWFIATLALVITSAQDVGWFVHYHPNPFPGPLEEDFHFYATVHEDKTVSGLSFNAYSRRGHGSRARTPNNYNPVLLAGRFPLTKIADHVYSVGMSAPVRRQWYRDIAESLYLAGHVDSKGGDPPAGIQPGDLVTFRYTSGDTITTTFRGETLELMRRAQYLSPGLYEYTEPVAPHLKLSFLVRSGENRYNGTVGIKVACDRGSTRRFLFGLALARTNKPYDFYDVKSAGKTTLDELRRRVRSICPSKRLKGVDFRNVVFASGVTIYVPFEGGRMALTRVE</sequence>
<feature type="signal peptide" evidence="1">
    <location>
        <begin position="1"/>
        <end position="20"/>
    </location>
</feature>
<dbReference type="EMBL" id="JABANP010000418">
    <property type="protein sequence ID" value="KAF4682616.1"/>
    <property type="molecule type" value="Genomic_DNA"/>
</dbReference>
<reference evidence="2 3" key="1">
    <citation type="submission" date="2020-04" db="EMBL/GenBank/DDBJ databases">
        <title>Perkinsus olseni comparative genomics.</title>
        <authorList>
            <person name="Bogema D.R."/>
        </authorList>
    </citation>
    <scope>NUCLEOTIDE SEQUENCE [LARGE SCALE GENOMIC DNA]</scope>
    <source>
        <strain evidence="2">00978-12</strain>
    </source>
</reference>
<name>A0A7J6NFK1_PEROL</name>
<feature type="chain" id="PRO_5029915738" evidence="1">
    <location>
        <begin position="21"/>
        <end position="286"/>
    </location>
</feature>
<proteinExistence type="predicted"/>
<evidence type="ECO:0000256" key="1">
    <source>
        <dbReference type="SAM" id="SignalP"/>
    </source>
</evidence>
<gene>
    <name evidence="2" type="ORF">FOZ60_010296</name>
</gene>
<organism evidence="2 3">
    <name type="scientific">Perkinsus olseni</name>
    <name type="common">Perkinsus atlanticus</name>
    <dbReference type="NCBI Taxonomy" id="32597"/>
    <lineage>
        <taxon>Eukaryota</taxon>
        <taxon>Sar</taxon>
        <taxon>Alveolata</taxon>
        <taxon>Perkinsozoa</taxon>
        <taxon>Perkinsea</taxon>
        <taxon>Perkinsida</taxon>
        <taxon>Perkinsidae</taxon>
        <taxon>Perkinsus</taxon>
    </lineage>
</organism>
<evidence type="ECO:0000313" key="3">
    <source>
        <dbReference type="Proteomes" id="UP000541610"/>
    </source>
</evidence>
<dbReference type="OrthoDB" id="10295749at2759"/>
<comment type="caution">
    <text evidence="2">The sequence shown here is derived from an EMBL/GenBank/DDBJ whole genome shotgun (WGS) entry which is preliminary data.</text>
</comment>
<dbReference type="AlphaFoldDB" id="A0A7J6NFK1"/>
<accession>A0A7J6NFK1</accession>
<keyword evidence="1" id="KW-0732">Signal</keyword>
<evidence type="ECO:0000313" key="2">
    <source>
        <dbReference type="EMBL" id="KAF4682616.1"/>
    </source>
</evidence>
<dbReference type="Proteomes" id="UP000541610">
    <property type="component" value="Unassembled WGS sequence"/>
</dbReference>